<dbReference type="RefSeq" id="WP_035257473.1">
    <property type="nucleotide sequence ID" value="NZ_JFKE01000002.1"/>
</dbReference>
<dbReference type="PROSITE" id="PS51819">
    <property type="entry name" value="VOC"/>
    <property type="match status" value="1"/>
</dbReference>
<dbReference type="Proteomes" id="UP000026249">
    <property type="component" value="Unassembled WGS sequence"/>
</dbReference>
<proteinExistence type="predicted"/>
<dbReference type="SUPFAM" id="SSF54593">
    <property type="entry name" value="Glyoxalase/Bleomycin resistance protein/Dihydroxybiphenyl dioxygenase"/>
    <property type="match status" value="1"/>
</dbReference>
<organism evidence="2 3">
    <name type="scientific">Actibacterium mucosum KCTC 23349</name>
    <dbReference type="NCBI Taxonomy" id="1454373"/>
    <lineage>
        <taxon>Bacteria</taxon>
        <taxon>Pseudomonadati</taxon>
        <taxon>Pseudomonadota</taxon>
        <taxon>Alphaproteobacteria</taxon>
        <taxon>Rhodobacterales</taxon>
        <taxon>Roseobacteraceae</taxon>
        <taxon>Actibacterium</taxon>
    </lineage>
</organism>
<evidence type="ECO:0000313" key="2">
    <source>
        <dbReference type="EMBL" id="KAJ56503.1"/>
    </source>
</evidence>
<keyword evidence="3" id="KW-1185">Reference proteome</keyword>
<comment type="caution">
    <text evidence="2">The sequence shown here is derived from an EMBL/GenBank/DDBJ whole genome shotgun (WGS) entry which is preliminary data.</text>
</comment>
<dbReference type="InterPro" id="IPR029068">
    <property type="entry name" value="Glyas_Bleomycin-R_OHBP_Dase"/>
</dbReference>
<evidence type="ECO:0000259" key="1">
    <source>
        <dbReference type="PROSITE" id="PS51819"/>
    </source>
</evidence>
<evidence type="ECO:0000313" key="3">
    <source>
        <dbReference type="Proteomes" id="UP000026249"/>
    </source>
</evidence>
<dbReference type="OrthoDB" id="9799428at2"/>
<accession>A0A037ZK76</accession>
<gene>
    <name evidence="2" type="ORF">ACMU_06055</name>
</gene>
<dbReference type="Gene3D" id="3.10.180.10">
    <property type="entry name" value="2,3-Dihydroxybiphenyl 1,2-Dioxygenase, domain 1"/>
    <property type="match status" value="1"/>
</dbReference>
<feature type="domain" description="VOC" evidence="1">
    <location>
        <begin position="6"/>
        <end position="114"/>
    </location>
</feature>
<protein>
    <submittedName>
        <fullName evidence="2">Glyoxalase</fullName>
    </submittedName>
</protein>
<sequence length="118" mass="13175">MAQVSGIGGIFFRSRNPDALMEWYRTYLGVPSIEPWPQPAGPAVFAPFKDDTDYWPEGKQWMINLKVADLAALMGDLRAAGIDVTQQDDWIGTPYGDFARIYDPEGTPIELWQPPAEG</sequence>
<name>A0A037ZK76_9RHOB</name>
<dbReference type="EMBL" id="JFKE01000002">
    <property type="protein sequence ID" value="KAJ56503.1"/>
    <property type="molecule type" value="Genomic_DNA"/>
</dbReference>
<dbReference type="AlphaFoldDB" id="A0A037ZK76"/>
<dbReference type="InterPro" id="IPR037523">
    <property type="entry name" value="VOC_core"/>
</dbReference>
<reference evidence="2 3" key="1">
    <citation type="submission" date="2014-03" db="EMBL/GenBank/DDBJ databases">
        <title>Draft Genome Sequence of Actibacterium mucosum KCTC 23349, a Marine Alphaproteobacterium with Complex Ionic Requirements Isolated from Mediterranean Seawater at Malvarrosa Beach, Valencia, Spain.</title>
        <authorList>
            <person name="Arahal D.R."/>
            <person name="Shao Z."/>
            <person name="Lai Q."/>
            <person name="Pujalte M.J."/>
        </authorList>
    </citation>
    <scope>NUCLEOTIDE SEQUENCE [LARGE SCALE GENOMIC DNA]</scope>
    <source>
        <strain evidence="2 3">KCTC 23349</strain>
    </source>
</reference>
<dbReference type="STRING" id="1454373.ACMU_06055"/>